<accession>A0A6J1FSS9</accession>
<feature type="compositionally biased region" description="Low complexity" evidence="5">
    <location>
        <begin position="504"/>
        <end position="513"/>
    </location>
</feature>
<feature type="compositionally biased region" description="Low complexity" evidence="5">
    <location>
        <begin position="330"/>
        <end position="341"/>
    </location>
</feature>
<dbReference type="Gene3D" id="1.10.220.150">
    <property type="entry name" value="Arf GTPase activating protein"/>
    <property type="match status" value="1"/>
</dbReference>
<feature type="region of interest" description="Disordered" evidence="5">
    <location>
        <begin position="300"/>
        <end position="341"/>
    </location>
</feature>
<dbReference type="GeneID" id="111446544"/>
<evidence type="ECO:0000256" key="4">
    <source>
        <dbReference type="PROSITE-ProRule" id="PRU00288"/>
    </source>
</evidence>
<dbReference type="InterPro" id="IPR038508">
    <property type="entry name" value="ArfGAP_dom_sf"/>
</dbReference>
<feature type="region of interest" description="Disordered" evidence="5">
    <location>
        <begin position="576"/>
        <end position="596"/>
    </location>
</feature>
<organism evidence="7 8">
    <name type="scientific">Cucurbita moschata</name>
    <name type="common">Winter crookneck squash</name>
    <name type="synonym">Cucurbita pepo var. moschata</name>
    <dbReference type="NCBI Taxonomy" id="3662"/>
    <lineage>
        <taxon>Eukaryota</taxon>
        <taxon>Viridiplantae</taxon>
        <taxon>Streptophyta</taxon>
        <taxon>Embryophyta</taxon>
        <taxon>Tracheophyta</taxon>
        <taxon>Spermatophyta</taxon>
        <taxon>Magnoliopsida</taxon>
        <taxon>eudicotyledons</taxon>
        <taxon>Gunneridae</taxon>
        <taxon>Pentapetalae</taxon>
        <taxon>rosids</taxon>
        <taxon>fabids</taxon>
        <taxon>Cucurbitales</taxon>
        <taxon>Cucurbitaceae</taxon>
        <taxon>Cucurbiteae</taxon>
        <taxon>Cucurbita</taxon>
    </lineage>
</organism>
<dbReference type="GO" id="GO:0005096">
    <property type="term" value="F:GTPase activator activity"/>
    <property type="evidence" value="ECO:0007669"/>
    <property type="project" value="InterPro"/>
</dbReference>
<dbReference type="InterPro" id="IPR044820">
    <property type="entry name" value="AGD14-like"/>
</dbReference>
<name>A0A6J1FSS9_CUCMO</name>
<dbReference type="InterPro" id="IPR037278">
    <property type="entry name" value="ARFGAP/RecO"/>
</dbReference>
<dbReference type="SUPFAM" id="SSF57863">
    <property type="entry name" value="ArfGap/RecO-like zinc finger"/>
    <property type="match status" value="1"/>
</dbReference>
<dbReference type="PROSITE" id="PS50115">
    <property type="entry name" value="ARFGAP"/>
    <property type="match status" value="1"/>
</dbReference>
<protein>
    <submittedName>
        <fullName evidence="8">Probable ADP-ribosylation factor GTPase-activating protein AGD14</fullName>
    </submittedName>
</protein>
<feature type="compositionally biased region" description="Polar residues" evidence="5">
    <location>
        <begin position="355"/>
        <end position="364"/>
    </location>
</feature>
<dbReference type="KEGG" id="cmos:111446544"/>
<dbReference type="PANTHER" id="PTHR46085:SF16">
    <property type="entry name" value="ARFGAP_RECO-LIKE ZINC FINGER DOMAIN-CONTAINING PROTEIN"/>
    <property type="match status" value="1"/>
</dbReference>
<dbReference type="GO" id="GO:0008270">
    <property type="term" value="F:zinc ion binding"/>
    <property type="evidence" value="ECO:0007669"/>
    <property type="project" value="UniProtKB-KW"/>
</dbReference>
<proteinExistence type="predicted"/>
<feature type="compositionally biased region" description="Basic and acidic residues" evidence="5">
    <location>
        <begin position="257"/>
        <end position="269"/>
    </location>
</feature>
<feature type="compositionally biased region" description="Low complexity" evidence="5">
    <location>
        <begin position="648"/>
        <end position="662"/>
    </location>
</feature>
<dbReference type="CDD" id="cd08838">
    <property type="entry name" value="ArfGap_AGFG"/>
    <property type="match status" value="1"/>
</dbReference>
<dbReference type="Pfam" id="PF01412">
    <property type="entry name" value="ArfGap"/>
    <property type="match status" value="1"/>
</dbReference>
<feature type="region of interest" description="Disordered" evidence="5">
    <location>
        <begin position="466"/>
        <end position="518"/>
    </location>
</feature>
<keyword evidence="1" id="KW-0479">Metal-binding</keyword>
<evidence type="ECO:0000313" key="8">
    <source>
        <dbReference type="RefSeq" id="XP_022941165.1"/>
    </source>
</evidence>
<feature type="region of interest" description="Disordered" evidence="5">
    <location>
        <begin position="215"/>
        <end position="279"/>
    </location>
</feature>
<dbReference type="FunFam" id="1.10.220.150:FF:000005">
    <property type="entry name" value="Arf-GAP domain and FG repeat-containing protein 1"/>
    <property type="match status" value="1"/>
</dbReference>
<feature type="domain" description="Arf-GAP" evidence="6">
    <location>
        <begin position="12"/>
        <end position="130"/>
    </location>
</feature>
<dbReference type="PRINTS" id="PR00405">
    <property type="entry name" value="REVINTRACTNG"/>
</dbReference>
<reference evidence="8" key="1">
    <citation type="submission" date="2025-08" db="UniProtKB">
        <authorList>
            <consortium name="RefSeq"/>
        </authorList>
    </citation>
    <scope>IDENTIFICATION</scope>
    <source>
        <tissue evidence="8">Young leaves</tissue>
    </source>
</reference>
<dbReference type="SMART" id="SM00105">
    <property type="entry name" value="ArfGap"/>
    <property type="match status" value="1"/>
</dbReference>
<sequence length="662" mass="72536">MASRVKEEEKIERSIRNLLKLPENRRCINCNSLGPQYVCTTFLTFVCTNCSGVHREFTHRVKSVSMAKFKPEEVTALQAAGNERARQIYLKAWDPQRHSYPENSNLHRLREFIKHVYVDRKYSGERAVDEIPRLKLTNDSSQERRKVPSYYGGLQPQQDEIPRSSSKRELRSPIYYYDERSSPRYSKENSRYGGYRRSLTRIEVVDDRIRDDRIGNRKLSNEDSKPTIQLSRSQENLEKSSPEVSCDNKVTTAKNEPTPKVEEDVRTNKGVDAGGSDQNVVRANPVETKRDNAANLIDLSISSGPSDVPVVSRTQSMPSSNNENLKVFEPSSTTKAPKSTSANTLEALILELSLPSTGADNNPTDGPGNAHAPATVSGSTLTSELTVGQTALPISIDSSVAGSNENLPLQTSNASPPQLTTSKGVDIALKVSNGQQLPSTQQQQTSDRSSADTGLISQITTPVVVPNFEGTSSSKPNAQGHSSVSGEKIDADSKPAQGTINRVGSEPPSSEKSSGGRKELPLDLFTANSIQVPTSHLGWPTATQRVMGQNLQYYPPSGTARPTNPFDLDDERSRFYPQRTTSMPARPGLTQSYSYQPEAQYSGTFVGQRVYESTPSMRPQGVNNYGGASSASPFGSSNTPQQPSSRYPAPNTNPNARNNPFG</sequence>
<dbReference type="RefSeq" id="XP_022941165.1">
    <property type="nucleotide sequence ID" value="XM_023085397.1"/>
</dbReference>
<feature type="compositionally biased region" description="Polar residues" evidence="5">
    <location>
        <begin position="469"/>
        <end position="485"/>
    </location>
</feature>
<dbReference type="AlphaFoldDB" id="A0A6J1FSS9"/>
<feature type="region of interest" description="Disordered" evidence="5">
    <location>
        <begin position="355"/>
        <end position="382"/>
    </location>
</feature>
<keyword evidence="2 4" id="KW-0863">Zinc-finger</keyword>
<keyword evidence="3" id="KW-0862">Zinc</keyword>
<dbReference type="Proteomes" id="UP000504609">
    <property type="component" value="Unplaced"/>
</dbReference>
<feature type="region of interest" description="Disordered" evidence="5">
    <location>
        <begin position="139"/>
        <end position="173"/>
    </location>
</feature>
<evidence type="ECO:0000256" key="5">
    <source>
        <dbReference type="SAM" id="MobiDB-lite"/>
    </source>
</evidence>
<evidence type="ECO:0000256" key="2">
    <source>
        <dbReference type="ARBA" id="ARBA00022771"/>
    </source>
</evidence>
<feature type="compositionally biased region" description="Basic and acidic residues" evidence="5">
    <location>
        <begin position="160"/>
        <end position="173"/>
    </location>
</feature>
<feature type="compositionally biased region" description="Polar residues" evidence="5">
    <location>
        <begin position="578"/>
        <end position="596"/>
    </location>
</feature>
<feature type="compositionally biased region" description="Polar residues" evidence="5">
    <location>
        <begin position="312"/>
        <end position="324"/>
    </location>
</feature>
<keyword evidence="7" id="KW-1185">Reference proteome</keyword>
<feature type="compositionally biased region" description="Low complexity" evidence="5">
    <location>
        <begin position="626"/>
        <end position="637"/>
    </location>
</feature>
<evidence type="ECO:0000313" key="7">
    <source>
        <dbReference type="Proteomes" id="UP000504609"/>
    </source>
</evidence>
<feature type="region of interest" description="Disordered" evidence="5">
    <location>
        <begin position="612"/>
        <end position="662"/>
    </location>
</feature>
<evidence type="ECO:0000259" key="6">
    <source>
        <dbReference type="PROSITE" id="PS50115"/>
    </source>
</evidence>
<dbReference type="PANTHER" id="PTHR46085">
    <property type="entry name" value="ARFGAP/RECO-RELATED"/>
    <property type="match status" value="1"/>
</dbReference>
<dbReference type="InterPro" id="IPR001164">
    <property type="entry name" value="ArfGAP_dom"/>
</dbReference>
<feature type="compositionally biased region" description="Polar residues" evidence="5">
    <location>
        <begin position="612"/>
        <end position="623"/>
    </location>
</feature>
<evidence type="ECO:0000256" key="1">
    <source>
        <dbReference type="ARBA" id="ARBA00022723"/>
    </source>
</evidence>
<gene>
    <name evidence="8" type="primary">LOC111446544</name>
</gene>
<feature type="compositionally biased region" description="Basic and acidic residues" evidence="5">
    <location>
        <begin position="215"/>
        <end position="225"/>
    </location>
</feature>
<evidence type="ECO:0000256" key="3">
    <source>
        <dbReference type="ARBA" id="ARBA00022833"/>
    </source>
</evidence>